<reference evidence="1 2" key="2">
    <citation type="submission" date="2020-07" db="EMBL/GenBank/DDBJ databases">
        <title>Genome assembly of wild tea tree DASZ reveals pedigree and selection history of tea varieties.</title>
        <authorList>
            <person name="Zhang W."/>
        </authorList>
    </citation>
    <scope>NUCLEOTIDE SEQUENCE [LARGE SCALE GENOMIC DNA]</scope>
    <source>
        <strain evidence="2">cv. G240</strain>
        <tissue evidence="1">Leaf</tissue>
    </source>
</reference>
<evidence type="ECO:0000313" key="1">
    <source>
        <dbReference type="EMBL" id="KAF5940651.1"/>
    </source>
</evidence>
<protein>
    <submittedName>
        <fullName evidence="1">Uncharacterized protein</fullName>
    </submittedName>
</protein>
<dbReference type="AlphaFoldDB" id="A0A7J7GL66"/>
<reference evidence="2" key="1">
    <citation type="journal article" date="2020" name="Nat. Commun.">
        <title>Genome assembly of wild tea tree DASZ reveals pedigree and selection history of tea varieties.</title>
        <authorList>
            <person name="Zhang W."/>
            <person name="Zhang Y."/>
            <person name="Qiu H."/>
            <person name="Guo Y."/>
            <person name="Wan H."/>
            <person name="Zhang X."/>
            <person name="Scossa F."/>
            <person name="Alseekh S."/>
            <person name="Zhang Q."/>
            <person name="Wang P."/>
            <person name="Xu L."/>
            <person name="Schmidt M.H."/>
            <person name="Jia X."/>
            <person name="Li D."/>
            <person name="Zhu A."/>
            <person name="Guo F."/>
            <person name="Chen W."/>
            <person name="Ni D."/>
            <person name="Usadel B."/>
            <person name="Fernie A.R."/>
            <person name="Wen W."/>
        </authorList>
    </citation>
    <scope>NUCLEOTIDE SEQUENCE [LARGE SCALE GENOMIC DNA]</scope>
    <source>
        <strain evidence="2">cv. G240</strain>
    </source>
</reference>
<proteinExistence type="predicted"/>
<dbReference type="Proteomes" id="UP000593564">
    <property type="component" value="Unassembled WGS sequence"/>
</dbReference>
<dbReference type="EMBL" id="JACBKZ010000010">
    <property type="protein sequence ID" value="KAF5940651.1"/>
    <property type="molecule type" value="Genomic_DNA"/>
</dbReference>
<name>A0A7J7GL66_CAMSI</name>
<accession>A0A7J7GL66</accession>
<sequence length="112" mass="12418">MRWRSTETGASMEMEIATRTTMEMAIATGEIDRLKKFSCFISSDSSLTLGELQCIWLYPSVYHLDKKEGMKLAAQRSCRTRSIRVKLSVPLLLGTGLSIVSVDASISKSPVI</sequence>
<organism evidence="1 2">
    <name type="scientific">Camellia sinensis</name>
    <name type="common">Tea plant</name>
    <name type="synonym">Thea sinensis</name>
    <dbReference type="NCBI Taxonomy" id="4442"/>
    <lineage>
        <taxon>Eukaryota</taxon>
        <taxon>Viridiplantae</taxon>
        <taxon>Streptophyta</taxon>
        <taxon>Embryophyta</taxon>
        <taxon>Tracheophyta</taxon>
        <taxon>Spermatophyta</taxon>
        <taxon>Magnoliopsida</taxon>
        <taxon>eudicotyledons</taxon>
        <taxon>Gunneridae</taxon>
        <taxon>Pentapetalae</taxon>
        <taxon>asterids</taxon>
        <taxon>Ericales</taxon>
        <taxon>Theaceae</taxon>
        <taxon>Camellia</taxon>
    </lineage>
</organism>
<evidence type="ECO:0000313" key="2">
    <source>
        <dbReference type="Proteomes" id="UP000593564"/>
    </source>
</evidence>
<keyword evidence="2" id="KW-1185">Reference proteome</keyword>
<comment type="caution">
    <text evidence="1">The sequence shown here is derived from an EMBL/GenBank/DDBJ whole genome shotgun (WGS) entry which is preliminary data.</text>
</comment>
<gene>
    <name evidence="1" type="ORF">HYC85_021818</name>
</gene>